<sequence>MKLKHEFLSPVCLLWSRLSHLCFTRHGGLSRRYMCSERQQSSSGHEPKEHTPTSKRARLHYSTDPLLYTPLGQ</sequence>
<evidence type="ECO:0000256" key="1">
    <source>
        <dbReference type="SAM" id="MobiDB-lite"/>
    </source>
</evidence>
<feature type="region of interest" description="Disordered" evidence="1">
    <location>
        <begin position="36"/>
        <end position="73"/>
    </location>
</feature>
<evidence type="ECO:0000313" key="2">
    <source>
        <dbReference type="EMBL" id="CAB1439215.1"/>
    </source>
</evidence>
<gene>
    <name evidence="2" type="ORF">PLEPLA_LOCUS27037</name>
</gene>
<proteinExistence type="predicted"/>
<dbReference type="Proteomes" id="UP001153269">
    <property type="component" value="Unassembled WGS sequence"/>
</dbReference>
<evidence type="ECO:0000313" key="3">
    <source>
        <dbReference type="Proteomes" id="UP001153269"/>
    </source>
</evidence>
<organism evidence="2 3">
    <name type="scientific">Pleuronectes platessa</name>
    <name type="common">European plaice</name>
    <dbReference type="NCBI Taxonomy" id="8262"/>
    <lineage>
        <taxon>Eukaryota</taxon>
        <taxon>Metazoa</taxon>
        <taxon>Chordata</taxon>
        <taxon>Craniata</taxon>
        <taxon>Vertebrata</taxon>
        <taxon>Euteleostomi</taxon>
        <taxon>Actinopterygii</taxon>
        <taxon>Neopterygii</taxon>
        <taxon>Teleostei</taxon>
        <taxon>Neoteleostei</taxon>
        <taxon>Acanthomorphata</taxon>
        <taxon>Carangaria</taxon>
        <taxon>Pleuronectiformes</taxon>
        <taxon>Pleuronectoidei</taxon>
        <taxon>Pleuronectidae</taxon>
        <taxon>Pleuronectes</taxon>
    </lineage>
</organism>
<accession>A0A9N7UZ63</accession>
<keyword evidence="3" id="KW-1185">Reference proteome</keyword>
<protein>
    <submittedName>
        <fullName evidence="2">Uncharacterized protein</fullName>
    </submittedName>
</protein>
<comment type="caution">
    <text evidence="2">The sequence shown here is derived from an EMBL/GenBank/DDBJ whole genome shotgun (WGS) entry which is preliminary data.</text>
</comment>
<dbReference type="EMBL" id="CADEAL010002247">
    <property type="protein sequence ID" value="CAB1439215.1"/>
    <property type="molecule type" value="Genomic_DNA"/>
</dbReference>
<name>A0A9N7UZ63_PLEPL</name>
<reference evidence="2" key="1">
    <citation type="submission" date="2020-03" db="EMBL/GenBank/DDBJ databases">
        <authorList>
            <person name="Weist P."/>
        </authorList>
    </citation>
    <scope>NUCLEOTIDE SEQUENCE</scope>
</reference>
<dbReference type="AlphaFoldDB" id="A0A9N7UZ63"/>